<dbReference type="InterPro" id="IPR050748">
    <property type="entry name" value="Glycosyltrans_8_dom-fam"/>
</dbReference>
<evidence type="ECO:0000313" key="5">
    <source>
        <dbReference type="Proteomes" id="UP000256599"/>
    </source>
</evidence>
<comment type="caution">
    <text evidence="4">The sequence shown here is derived from an EMBL/GenBank/DDBJ whole genome shotgun (WGS) entry which is preliminary data.</text>
</comment>
<dbReference type="GO" id="GO:0046872">
    <property type="term" value="F:metal ion binding"/>
    <property type="evidence" value="ECO:0007669"/>
    <property type="project" value="UniProtKB-KW"/>
</dbReference>
<keyword evidence="5" id="KW-1185">Reference proteome</keyword>
<dbReference type="SUPFAM" id="SSF53448">
    <property type="entry name" value="Nucleotide-diphospho-sugar transferases"/>
    <property type="match status" value="1"/>
</dbReference>
<dbReference type="AlphaFoldDB" id="A0A3D8I3M7"/>
<dbReference type="InterPro" id="IPR029044">
    <property type="entry name" value="Nucleotide-diphossugar_trans"/>
</dbReference>
<evidence type="ECO:0000256" key="2">
    <source>
        <dbReference type="ARBA" id="ARBA00022679"/>
    </source>
</evidence>
<evidence type="ECO:0000256" key="1">
    <source>
        <dbReference type="ARBA" id="ARBA00022676"/>
    </source>
</evidence>
<keyword evidence="3" id="KW-0479">Metal-binding</keyword>
<dbReference type="InterPro" id="IPR002495">
    <property type="entry name" value="Glyco_trans_8"/>
</dbReference>
<evidence type="ECO:0000313" key="4">
    <source>
        <dbReference type="EMBL" id="RDU59728.1"/>
    </source>
</evidence>
<gene>
    <name evidence="4" type="ORF">CQA63_05605</name>
</gene>
<evidence type="ECO:0000256" key="3">
    <source>
        <dbReference type="ARBA" id="ARBA00022723"/>
    </source>
</evidence>
<dbReference type="RefSeq" id="WP_104699996.1">
    <property type="nucleotide sequence ID" value="NZ_FZPP01000019.1"/>
</dbReference>
<keyword evidence="2 4" id="KW-0808">Transferase</keyword>
<proteinExistence type="predicted"/>
<dbReference type="CDD" id="cd04194">
    <property type="entry name" value="GT8_A4GalT_like"/>
    <property type="match status" value="1"/>
</dbReference>
<sequence>MSGQMNMQEKVYLMCCSDEAYVKYASVTILSVQKYTTCTIECFFITPKPLSPKVRKKLESLSDPSFVLHIIVCEETPFLHLPSLGGSFSTYLRLLLGEFLPSYVEKICYIDCDVLVLADIQELYRIDLGDKLLGAVRDIAYQEPSSVCPNHLGFYFNAGVELINVSLWRKSGAWERLSECIKHKSYVAKGYHDQNCLNFCFWDEVLEFPLEWNMIYLAPFLLSFDEESPLEDSHLQENLPKESQDLWSVEALFEKQRLSSRHTKAVYERALAKPKIVHFASIPKPWQRVCYIREYLSHPVLVSIENPYAKLWRKMAKKSPFYKEIRAVYMPYVYAECKTRFVYVLKRFCPRLYAFCIGVLRSVRG</sequence>
<dbReference type="Proteomes" id="UP000256599">
    <property type="component" value="Unassembled WGS sequence"/>
</dbReference>
<dbReference type="GO" id="GO:0016757">
    <property type="term" value="F:glycosyltransferase activity"/>
    <property type="evidence" value="ECO:0007669"/>
    <property type="project" value="UniProtKB-KW"/>
</dbReference>
<dbReference type="PANTHER" id="PTHR13778">
    <property type="entry name" value="GLYCOSYLTRANSFERASE 8 DOMAIN-CONTAINING PROTEIN"/>
    <property type="match status" value="1"/>
</dbReference>
<organism evidence="4 5">
    <name type="scientific">Helicobacter marmotae</name>
    <dbReference type="NCBI Taxonomy" id="152490"/>
    <lineage>
        <taxon>Bacteria</taxon>
        <taxon>Pseudomonadati</taxon>
        <taxon>Campylobacterota</taxon>
        <taxon>Epsilonproteobacteria</taxon>
        <taxon>Campylobacterales</taxon>
        <taxon>Helicobacteraceae</taxon>
        <taxon>Helicobacter</taxon>
    </lineage>
</organism>
<protein>
    <submittedName>
        <fullName evidence="4">Glycosyltransferase family 8 protein</fullName>
    </submittedName>
</protein>
<dbReference type="Gene3D" id="3.90.550.10">
    <property type="entry name" value="Spore Coat Polysaccharide Biosynthesis Protein SpsA, Chain A"/>
    <property type="match status" value="1"/>
</dbReference>
<name>A0A3D8I3M7_9HELI</name>
<keyword evidence="1" id="KW-0328">Glycosyltransferase</keyword>
<dbReference type="Pfam" id="PF01501">
    <property type="entry name" value="Glyco_transf_8"/>
    <property type="match status" value="1"/>
</dbReference>
<accession>A0A3D8I3M7</accession>
<dbReference type="PANTHER" id="PTHR13778:SF47">
    <property type="entry name" value="LIPOPOLYSACCHARIDE 1,3-GALACTOSYLTRANSFERASE"/>
    <property type="match status" value="1"/>
</dbReference>
<dbReference type="EMBL" id="NXLR01000009">
    <property type="protein sequence ID" value="RDU59728.1"/>
    <property type="molecule type" value="Genomic_DNA"/>
</dbReference>
<dbReference type="OrthoDB" id="5363698at2"/>
<reference evidence="4 5" key="1">
    <citation type="submission" date="2018-04" db="EMBL/GenBank/DDBJ databases">
        <title>Novel Campyloabacter and Helicobacter Species and Strains.</title>
        <authorList>
            <person name="Mannion A.J."/>
            <person name="Shen Z."/>
            <person name="Fox J.G."/>
        </authorList>
    </citation>
    <scope>NUCLEOTIDE SEQUENCE [LARGE SCALE GENOMIC DNA]</scope>
    <source>
        <strain evidence="4 5">MIT 98-6070</strain>
    </source>
</reference>